<protein>
    <submittedName>
        <fullName evidence="1">Uncharacterized protein</fullName>
    </submittedName>
</protein>
<organism evidence="1">
    <name type="scientific">Anguilla anguilla</name>
    <name type="common">European freshwater eel</name>
    <name type="synonym">Muraena anguilla</name>
    <dbReference type="NCBI Taxonomy" id="7936"/>
    <lineage>
        <taxon>Eukaryota</taxon>
        <taxon>Metazoa</taxon>
        <taxon>Chordata</taxon>
        <taxon>Craniata</taxon>
        <taxon>Vertebrata</taxon>
        <taxon>Euteleostomi</taxon>
        <taxon>Actinopterygii</taxon>
        <taxon>Neopterygii</taxon>
        <taxon>Teleostei</taxon>
        <taxon>Anguilliformes</taxon>
        <taxon>Anguillidae</taxon>
        <taxon>Anguilla</taxon>
    </lineage>
</organism>
<sequence>MFRRECWESRGLSAVDICQVLGCPPHDFSAAVFRQAWKASISSLHPSTPFSFTHLSRSALMA</sequence>
<reference evidence="1" key="2">
    <citation type="journal article" date="2015" name="Fish Shellfish Immunol.">
        <title>Early steps in the European eel (Anguilla anguilla)-Vibrio vulnificus interaction in the gills: Role of the RtxA13 toxin.</title>
        <authorList>
            <person name="Callol A."/>
            <person name="Pajuelo D."/>
            <person name="Ebbesson L."/>
            <person name="Teles M."/>
            <person name="MacKenzie S."/>
            <person name="Amaro C."/>
        </authorList>
    </citation>
    <scope>NUCLEOTIDE SEQUENCE</scope>
</reference>
<dbReference type="EMBL" id="GBXM01019855">
    <property type="protein sequence ID" value="JAH88722.1"/>
    <property type="molecule type" value="Transcribed_RNA"/>
</dbReference>
<accession>A0A0E9WEF8</accession>
<name>A0A0E9WEF8_ANGAN</name>
<evidence type="ECO:0000313" key="1">
    <source>
        <dbReference type="EMBL" id="JAH88722.1"/>
    </source>
</evidence>
<proteinExistence type="predicted"/>
<reference evidence="1" key="1">
    <citation type="submission" date="2014-11" db="EMBL/GenBank/DDBJ databases">
        <authorList>
            <person name="Amaro Gonzalez C."/>
        </authorList>
    </citation>
    <scope>NUCLEOTIDE SEQUENCE</scope>
</reference>
<dbReference type="AlphaFoldDB" id="A0A0E9WEF8"/>